<keyword evidence="1" id="KW-0472">Membrane</keyword>
<feature type="transmembrane region" description="Helical" evidence="1">
    <location>
        <begin position="99"/>
        <end position="121"/>
    </location>
</feature>
<dbReference type="EMBL" id="PTJA01000019">
    <property type="protein sequence ID" value="PPK75909.1"/>
    <property type="molecule type" value="Genomic_DNA"/>
</dbReference>
<keyword evidence="3" id="KW-1185">Reference proteome</keyword>
<feature type="transmembrane region" description="Helical" evidence="1">
    <location>
        <begin position="127"/>
        <end position="153"/>
    </location>
</feature>
<dbReference type="PANTHER" id="PTHR40044">
    <property type="entry name" value="INTEGRAL MEMBRANE PROTEIN-RELATED"/>
    <property type="match status" value="1"/>
</dbReference>
<evidence type="ECO:0000313" key="3">
    <source>
        <dbReference type="Proteomes" id="UP000237749"/>
    </source>
</evidence>
<dbReference type="InterPro" id="IPR010387">
    <property type="entry name" value="QueT"/>
</dbReference>
<evidence type="ECO:0000256" key="1">
    <source>
        <dbReference type="SAM" id="Phobius"/>
    </source>
</evidence>
<organism evidence="2 3">
    <name type="scientific">Lacrimispora xylanisolvens</name>
    <dbReference type="NCBI Taxonomy" id="384636"/>
    <lineage>
        <taxon>Bacteria</taxon>
        <taxon>Bacillati</taxon>
        <taxon>Bacillota</taxon>
        <taxon>Clostridia</taxon>
        <taxon>Lachnospirales</taxon>
        <taxon>Lachnospiraceae</taxon>
        <taxon>Lacrimispora</taxon>
    </lineage>
</organism>
<keyword evidence="1" id="KW-1133">Transmembrane helix</keyword>
<dbReference type="Proteomes" id="UP000237749">
    <property type="component" value="Unassembled WGS sequence"/>
</dbReference>
<dbReference type="PIRSF" id="PIRSF031501">
    <property type="entry name" value="QueT"/>
    <property type="match status" value="1"/>
</dbReference>
<evidence type="ECO:0000313" key="2">
    <source>
        <dbReference type="EMBL" id="PPK75909.1"/>
    </source>
</evidence>
<dbReference type="AlphaFoldDB" id="A0A2S6HEI5"/>
<reference evidence="2 3" key="1">
    <citation type="submission" date="2018-02" db="EMBL/GenBank/DDBJ databases">
        <title>Genomic Encyclopedia of Archaeal and Bacterial Type Strains, Phase II (KMG-II): from individual species to whole genera.</title>
        <authorList>
            <person name="Goeker M."/>
        </authorList>
    </citation>
    <scope>NUCLEOTIDE SEQUENCE [LARGE SCALE GENOMIC DNA]</scope>
    <source>
        <strain evidence="2 3">DSM 3808</strain>
    </source>
</reference>
<dbReference type="RefSeq" id="WP_104439658.1">
    <property type="nucleotide sequence ID" value="NZ_PTJA01000019.1"/>
</dbReference>
<dbReference type="OrthoDB" id="9786793at2"/>
<dbReference type="PANTHER" id="PTHR40044:SF1">
    <property type="entry name" value="INTEGRAL MEMBRANE PROTEIN"/>
    <property type="match status" value="1"/>
</dbReference>
<gene>
    <name evidence="2" type="ORF">BXY41_11979</name>
</gene>
<proteinExistence type="predicted"/>
<feature type="transmembrane region" description="Helical" evidence="1">
    <location>
        <begin position="44"/>
        <end position="67"/>
    </location>
</feature>
<dbReference type="Pfam" id="PF06177">
    <property type="entry name" value="QueT"/>
    <property type="match status" value="1"/>
</dbReference>
<keyword evidence="1" id="KW-0812">Transmembrane</keyword>
<sequence>MNYKSSGKTHFMVFSAVIAAIYTVLTMAFAPISFGPVQFRISEMLCILPFFTPAAIPGLFIGCFLSNFLCGAAALDVVFGSLATLIGAIGAYKLRGNKWLVCIPPIVSNVLIIPWVLRYAYGSPDMIWYAMITVGIGEVLAVGVLGNILLGVLNRYKHIIFGRFLSETV</sequence>
<accession>A0A2S6HEI5</accession>
<feature type="transmembrane region" description="Helical" evidence="1">
    <location>
        <begin position="73"/>
        <end position="92"/>
    </location>
</feature>
<name>A0A2S6HEI5_9FIRM</name>
<feature type="transmembrane region" description="Helical" evidence="1">
    <location>
        <begin position="12"/>
        <end position="32"/>
    </location>
</feature>
<comment type="caution">
    <text evidence="2">The sequence shown here is derived from an EMBL/GenBank/DDBJ whole genome shotgun (WGS) entry which is preliminary data.</text>
</comment>
<protein>
    <submittedName>
        <fullName evidence="2">Putative membrane protein</fullName>
    </submittedName>
</protein>